<feature type="signal peptide" evidence="1">
    <location>
        <begin position="1"/>
        <end position="24"/>
    </location>
</feature>
<comment type="caution">
    <text evidence="2">The sequence shown here is derived from an EMBL/GenBank/DDBJ whole genome shotgun (WGS) entry which is preliminary data.</text>
</comment>
<dbReference type="AlphaFoldDB" id="A0A5C5YRC1"/>
<feature type="chain" id="PRO_5022916539" description="PEP-CTERM protein-sorting domain-containing protein" evidence="1">
    <location>
        <begin position="25"/>
        <end position="275"/>
    </location>
</feature>
<dbReference type="NCBIfam" id="TIGR02595">
    <property type="entry name" value="PEP_CTERM"/>
    <property type="match status" value="1"/>
</dbReference>
<organism evidence="2 3">
    <name type="scientific">Posidoniimonas polymericola</name>
    <dbReference type="NCBI Taxonomy" id="2528002"/>
    <lineage>
        <taxon>Bacteria</taxon>
        <taxon>Pseudomonadati</taxon>
        <taxon>Planctomycetota</taxon>
        <taxon>Planctomycetia</taxon>
        <taxon>Pirellulales</taxon>
        <taxon>Lacipirellulaceae</taxon>
        <taxon>Posidoniimonas</taxon>
    </lineage>
</organism>
<dbReference type="InterPro" id="IPR013424">
    <property type="entry name" value="Ice-binding_C"/>
</dbReference>
<keyword evidence="1" id="KW-0732">Signal</keyword>
<keyword evidence="3" id="KW-1185">Reference proteome</keyword>
<proteinExistence type="predicted"/>
<evidence type="ECO:0000313" key="3">
    <source>
        <dbReference type="Proteomes" id="UP000318478"/>
    </source>
</evidence>
<name>A0A5C5YRC1_9BACT</name>
<dbReference type="OrthoDB" id="9832436at2"/>
<evidence type="ECO:0000313" key="2">
    <source>
        <dbReference type="EMBL" id="TWT77297.1"/>
    </source>
</evidence>
<sequence length="275" mass="27707" precursor="true">MRSTSLTAIAAGVLAAALAAQCSAATIYAVNDIGLVKRFSGIASGANPVTDGSFGGGSGVLVATIPGYGEYQGMTFAPGGGVLGVNPGGDVVQWSGIADWLANATPAVLAADVFADKTNGNGAAAGGGAGTIHGLSYDGGTGGFYVTLEADDDTDGDVRQYASLADLLTDTGANLAAPYGGNLLNFYYPDEDAPSNRDAPNDTPGANYFQIAGNGQLEGFLSLADYASDPNNRTFQQGFGSGLRAAFAVPEPSALWLTAFAAASAFRRRRASVSH</sequence>
<reference evidence="2 3" key="1">
    <citation type="submission" date="2019-02" db="EMBL/GenBank/DDBJ databases">
        <title>Deep-cultivation of Planctomycetes and their phenomic and genomic characterization uncovers novel biology.</title>
        <authorList>
            <person name="Wiegand S."/>
            <person name="Jogler M."/>
            <person name="Boedeker C."/>
            <person name="Pinto D."/>
            <person name="Vollmers J."/>
            <person name="Rivas-Marin E."/>
            <person name="Kohn T."/>
            <person name="Peeters S.H."/>
            <person name="Heuer A."/>
            <person name="Rast P."/>
            <person name="Oberbeckmann S."/>
            <person name="Bunk B."/>
            <person name="Jeske O."/>
            <person name="Meyerdierks A."/>
            <person name="Storesund J.E."/>
            <person name="Kallscheuer N."/>
            <person name="Luecker S."/>
            <person name="Lage O.M."/>
            <person name="Pohl T."/>
            <person name="Merkel B.J."/>
            <person name="Hornburger P."/>
            <person name="Mueller R.-W."/>
            <person name="Bruemmer F."/>
            <person name="Labrenz M."/>
            <person name="Spormann A.M."/>
            <person name="Op Den Camp H."/>
            <person name="Overmann J."/>
            <person name="Amann R."/>
            <person name="Jetten M.S.M."/>
            <person name="Mascher T."/>
            <person name="Medema M.H."/>
            <person name="Devos D.P."/>
            <person name="Kaster A.-K."/>
            <person name="Ovreas L."/>
            <person name="Rohde M."/>
            <person name="Galperin M.Y."/>
            <person name="Jogler C."/>
        </authorList>
    </citation>
    <scope>NUCLEOTIDE SEQUENCE [LARGE SCALE GENOMIC DNA]</scope>
    <source>
        <strain evidence="2 3">Pla123a</strain>
    </source>
</reference>
<accession>A0A5C5YRC1</accession>
<dbReference type="RefSeq" id="WP_146586313.1">
    <property type="nucleotide sequence ID" value="NZ_SJPO01000004.1"/>
</dbReference>
<evidence type="ECO:0000256" key="1">
    <source>
        <dbReference type="SAM" id="SignalP"/>
    </source>
</evidence>
<evidence type="ECO:0008006" key="4">
    <source>
        <dbReference type="Google" id="ProtNLM"/>
    </source>
</evidence>
<gene>
    <name evidence="2" type="ORF">Pla123a_19550</name>
</gene>
<dbReference type="Proteomes" id="UP000318478">
    <property type="component" value="Unassembled WGS sequence"/>
</dbReference>
<dbReference type="EMBL" id="SJPO01000004">
    <property type="protein sequence ID" value="TWT77297.1"/>
    <property type="molecule type" value="Genomic_DNA"/>
</dbReference>
<protein>
    <recommendedName>
        <fullName evidence="4">PEP-CTERM protein-sorting domain-containing protein</fullName>
    </recommendedName>
</protein>